<dbReference type="RefSeq" id="XP_073387856.1">
    <property type="nucleotide sequence ID" value="XM_073531755.1"/>
</dbReference>
<dbReference type="EnsemblPlants" id="Pp3c26_12800V3.1">
    <property type="protein sequence ID" value="Pp3c26_12800V3.1"/>
    <property type="gene ID" value="Pp3c26_12800"/>
</dbReference>
<dbReference type="SUPFAM" id="SSF56112">
    <property type="entry name" value="Protein kinase-like (PK-like)"/>
    <property type="match status" value="1"/>
</dbReference>
<keyword evidence="7" id="KW-0547">Nucleotide-binding</keyword>
<feature type="binding site" evidence="7">
    <location>
        <position position="333"/>
    </location>
    <ligand>
        <name>ATP</name>
        <dbReference type="ChEBI" id="CHEBI:30616"/>
    </ligand>
</feature>
<evidence type="ECO:0000256" key="2">
    <source>
        <dbReference type="ARBA" id="ARBA00022614"/>
    </source>
</evidence>
<organism evidence="10">
    <name type="scientific">Physcomitrium patens</name>
    <name type="common">Spreading-leaved earth moss</name>
    <name type="synonym">Physcomitrella patens</name>
    <dbReference type="NCBI Taxonomy" id="3218"/>
    <lineage>
        <taxon>Eukaryota</taxon>
        <taxon>Viridiplantae</taxon>
        <taxon>Streptophyta</taxon>
        <taxon>Embryophyta</taxon>
        <taxon>Bryophyta</taxon>
        <taxon>Bryophytina</taxon>
        <taxon>Bryopsida</taxon>
        <taxon>Funariidae</taxon>
        <taxon>Funariales</taxon>
        <taxon>Funariaceae</taxon>
        <taxon>Physcomitrium</taxon>
    </lineage>
</organism>
<evidence type="ECO:0000259" key="9">
    <source>
        <dbReference type="PROSITE" id="PS50011"/>
    </source>
</evidence>
<evidence type="ECO:0000256" key="1">
    <source>
        <dbReference type="ARBA" id="ARBA00004370"/>
    </source>
</evidence>
<keyword evidence="3 8" id="KW-0812">Transmembrane</keyword>
<evidence type="ECO:0000256" key="3">
    <source>
        <dbReference type="ARBA" id="ARBA00022692"/>
    </source>
</evidence>
<evidence type="ECO:0000256" key="7">
    <source>
        <dbReference type="PROSITE-ProRule" id="PRU10141"/>
    </source>
</evidence>
<dbReference type="OrthoDB" id="4062651at2759"/>
<dbReference type="InterPro" id="IPR017441">
    <property type="entry name" value="Protein_kinase_ATP_BS"/>
</dbReference>
<dbReference type="Pfam" id="PF00069">
    <property type="entry name" value="Pkinase"/>
    <property type="match status" value="1"/>
</dbReference>
<dbReference type="InterPro" id="IPR051824">
    <property type="entry name" value="LRR_Rcpt-Like_S/T_Kinase"/>
</dbReference>
<gene>
    <name evidence="11" type="primary">LOC112278082</name>
    <name evidence="10" type="ORF">PHYPA_030579</name>
</gene>
<feature type="domain" description="Protein kinase" evidence="9">
    <location>
        <begin position="305"/>
        <end position="575"/>
    </location>
</feature>
<keyword evidence="5 8" id="KW-1133">Transmembrane helix</keyword>
<evidence type="ECO:0000313" key="11">
    <source>
        <dbReference type="EnsemblPlants" id="Pp3c26_12800V3.1"/>
    </source>
</evidence>
<dbReference type="InterPro" id="IPR001611">
    <property type="entry name" value="Leu-rich_rpt"/>
</dbReference>
<dbReference type="Pfam" id="PF00560">
    <property type="entry name" value="LRR_1"/>
    <property type="match status" value="1"/>
</dbReference>
<dbReference type="EnsemblPlants" id="Pp3c26_12800V3.3">
    <property type="protein sequence ID" value="Pp3c26_12800V3.3"/>
    <property type="gene ID" value="Pp3c26_12800"/>
</dbReference>
<evidence type="ECO:0000313" key="12">
    <source>
        <dbReference type="Proteomes" id="UP000006727"/>
    </source>
</evidence>
<accession>A0A2K1ICU6</accession>
<dbReference type="PaxDb" id="3218-PP1S6_357V6.1"/>
<evidence type="ECO:0000256" key="8">
    <source>
        <dbReference type="SAM" id="Phobius"/>
    </source>
</evidence>
<evidence type="ECO:0000256" key="5">
    <source>
        <dbReference type="ARBA" id="ARBA00022989"/>
    </source>
</evidence>
<dbReference type="AlphaFoldDB" id="A0A2K1ICU6"/>
<evidence type="ECO:0000256" key="6">
    <source>
        <dbReference type="ARBA" id="ARBA00023136"/>
    </source>
</evidence>
<dbReference type="InterPro" id="IPR000719">
    <property type="entry name" value="Prot_kinase_dom"/>
</dbReference>
<dbReference type="Gramene" id="Pp3c26_12800V3.3">
    <property type="protein sequence ID" value="Pp3c26_12800V3.3"/>
    <property type="gene ID" value="Pp3c26_12800"/>
</dbReference>
<reference evidence="11" key="3">
    <citation type="submission" date="2020-12" db="UniProtKB">
        <authorList>
            <consortium name="EnsemblPlants"/>
        </authorList>
    </citation>
    <scope>IDENTIFICATION</scope>
</reference>
<dbReference type="InterPro" id="IPR032675">
    <property type="entry name" value="LRR_dom_sf"/>
</dbReference>
<evidence type="ECO:0000313" key="10">
    <source>
        <dbReference type="EMBL" id="PNR27098.1"/>
    </source>
</evidence>
<dbReference type="PANTHER" id="PTHR48006:SF84">
    <property type="entry name" value="REPEAT TRANSMEMBRANE PROTEIN KINASE, PUTATIVE, EXPRESSED-RELATED"/>
    <property type="match status" value="1"/>
</dbReference>
<proteinExistence type="predicted"/>
<dbReference type="Proteomes" id="UP000006727">
    <property type="component" value="Chromosome 26"/>
</dbReference>
<sequence length="611" mass="67722">MWCLECMEARRRRHDSALTETLSGEMPTVHTMPVRPLMLLFVALILCLHPHASATPSEAAVFAQLRDMWKAAPSVVKLWVEAVDACHGPWPGVGCALSDRPNVQTPCSILYSNCTVITLKIPNGNLTGDIPLILAGLSNLRHLDLRGNLLKGRVTPELLNSFPKLSFLNLSENYFTGTIPPAQDAPFKFGAWTKNCFSSQSSCRLASQMRSIEECKQHTSLQLQPCVSWTRTHLLLLITVVLICPMVVIAAVSTIAVLYWRSRSMEADQFWQLKSSMRANIEEPSQPSICRQFTYQELDSATNGFHPNSLLGGGTTGFVYQGKLEDGTTVAVKQLDTRNSGMLVNDEFWNEVKVRGIIRHPNVVALQGFFKGIGGCDPMLVCDYMPNGSVLDQLLSDDTFLRWPRRYSIAHGAAVGLEHLHEHCTPPIIHGNLKPSNILLDRDYTARVGHFGSVRMAKVSHRTVISTLGFVDPEYGVTGKLTEKSDVFSYGMLLLVLVSGRRMLQSQPSGKPQLLNWMQLLAKAELADLVDPRLEGNFDKHEVSLCAQIVLLCTRIQPELRPTMSEVRRILEGTMQVPISGSLDTPMTSSHTSFVTMSHFSGSFYGTSESL</sequence>
<dbReference type="Gene3D" id="3.30.200.20">
    <property type="entry name" value="Phosphorylase Kinase, domain 1"/>
    <property type="match status" value="1"/>
</dbReference>
<comment type="subcellular location">
    <subcellularLocation>
        <location evidence="1">Membrane</location>
    </subcellularLocation>
</comment>
<dbReference type="EMBL" id="ABEU02000026">
    <property type="protein sequence ID" value="PNR27098.1"/>
    <property type="molecule type" value="Genomic_DNA"/>
</dbReference>
<dbReference type="GO" id="GO:0004672">
    <property type="term" value="F:protein kinase activity"/>
    <property type="evidence" value="ECO:0000318"/>
    <property type="project" value="GO_Central"/>
</dbReference>
<dbReference type="GO" id="GO:0005524">
    <property type="term" value="F:ATP binding"/>
    <property type="evidence" value="ECO:0007669"/>
    <property type="project" value="UniProtKB-UniRule"/>
</dbReference>
<keyword evidence="12" id="KW-1185">Reference proteome</keyword>
<protein>
    <recommendedName>
        <fullName evidence="9">Protein kinase domain-containing protein</fullName>
    </recommendedName>
</protein>
<dbReference type="GeneID" id="112278082"/>
<dbReference type="PROSITE" id="PS00107">
    <property type="entry name" value="PROTEIN_KINASE_ATP"/>
    <property type="match status" value="1"/>
</dbReference>
<keyword evidence="6 8" id="KW-0472">Membrane</keyword>
<dbReference type="PANTHER" id="PTHR48006">
    <property type="entry name" value="LEUCINE-RICH REPEAT-CONTAINING PROTEIN DDB_G0281931-RELATED"/>
    <property type="match status" value="1"/>
</dbReference>
<dbReference type="PROSITE" id="PS50011">
    <property type="entry name" value="PROTEIN_KINASE_DOM"/>
    <property type="match status" value="1"/>
</dbReference>
<dbReference type="Gramene" id="Pp3c26_12800V3.2">
    <property type="protein sequence ID" value="Pp3c26_12800V3.2"/>
    <property type="gene ID" value="Pp3c26_12800"/>
</dbReference>
<feature type="transmembrane region" description="Helical" evidence="8">
    <location>
        <begin position="234"/>
        <end position="260"/>
    </location>
</feature>
<dbReference type="EnsemblPlants" id="Pp3c26_12800V3.2">
    <property type="protein sequence ID" value="Pp3c26_12800V3.2"/>
    <property type="gene ID" value="Pp3c26_12800"/>
</dbReference>
<dbReference type="Gene3D" id="3.80.10.10">
    <property type="entry name" value="Ribonuclease Inhibitor"/>
    <property type="match status" value="1"/>
</dbReference>
<dbReference type="SUPFAM" id="SSF52058">
    <property type="entry name" value="L domain-like"/>
    <property type="match status" value="1"/>
</dbReference>
<reference evidence="10 12" key="2">
    <citation type="journal article" date="2018" name="Plant J.">
        <title>The Physcomitrella patens chromosome-scale assembly reveals moss genome structure and evolution.</title>
        <authorList>
            <person name="Lang D."/>
            <person name="Ullrich K.K."/>
            <person name="Murat F."/>
            <person name="Fuchs J."/>
            <person name="Jenkins J."/>
            <person name="Haas F.B."/>
            <person name="Piednoel M."/>
            <person name="Gundlach H."/>
            <person name="Van Bel M."/>
            <person name="Meyberg R."/>
            <person name="Vives C."/>
            <person name="Morata J."/>
            <person name="Symeonidi A."/>
            <person name="Hiss M."/>
            <person name="Muchero W."/>
            <person name="Kamisugi Y."/>
            <person name="Saleh O."/>
            <person name="Blanc G."/>
            <person name="Decker E.L."/>
            <person name="van Gessel N."/>
            <person name="Grimwood J."/>
            <person name="Hayes R.D."/>
            <person name="Graham S.W."/>
            <person name="Gunter L.E."/>
            <person name="McDaniel S.F."/>
            <person name="Hoernstein S.N.W."/>
            <person name="Larsson A."/>
            <person name="Li F.W."/>
            <person name="Perroud P.F."/>
            <person name="Phillips J."/>
            <person name="Ranjan P."/>
            <person name="Rokshar D.S."/>
            <person name="Rothfels C.J."/>
            <person name="Schneider L."/>
            <person name="Shu S."/>
            <person name="Stevenson D.W."/>
            <person name="Thummler F."/>
            <person name="Tillich M."/>
            <person name="Villarreal Aguilar J.C."/>
            <person name="Widiez T."/>
            <person name="Wong G.K."/>
            <person name="Wymore A."/>
            <person name="Zhang Y."/>
            <person name="Zimmer A.D."/>
            <person name="Quatrano R.S."/>
            <person name="Mayer K.F.X."/>
            <person name="Goodstein D."/>
            <person name="Casacuberta J.M."/>
            <person name="Vandepoele K."/>
            <person name="Reski R."/>
            <person name="Cuming A.C."/>
            <person name="Tuskan G.A."/>
            <person name="Maumus F."/>
            <person name="Salse J."/>
            <person name="Schmutz J."/>
            <person name="Rensing S.A."/>
        </authorList>
    </citation>
    <scope>NUCLEOTIDE SEQUENCE [LARGE SCALE GENOMIC DNA]</scope>
    <source>
        <strain evidence="11 12">cv. Gransden 2004</strain>
    </source>
</reference>
<dbReference type="Gene3D" id="1.10.510.10">
    <property type="entry name" value="Transferase(Phosphotransferase) domain 1"/>
    <property type="match status" value="1"/>
</dbReference>
<keyword evidence="7" id="KW-0067">ATP-binding</keyword>
<dbReference type="InterPro" id="IPR011009">
    <property type="entry name" value="Kinase-like_dom_sf"/>
</dbReference>
<dbReference type="GO" id="GO:0005886">
    <property type="term" value="C:plasma membrane"/>
    <property type="evidence" value="ECO:0000318"/>
    <property type="project" value="GO_Central"/>
</dbReference>
<name>A0A2K1ICU6_PHYPA</name>
<dbReference type="Gramene" id="Pp3c26_12800V3.1">
    <property type="protein sequence ID" value="Pp3c26_12800V3.1"/>
    <property type="gene ID" value="Pp3c26_12800"/>
</dbReference>
<dbReference type="GO" id="GO:0007165">
    <property type="term" value="P:signal transduction"/>
    <property type="evidence" value="ECO:0000318"/>
    <property type="project" value="GO_Central"/>
</dbReference>
<reference evidence="10 12" key="1">
    <citation type="journal article" date="2008" name="Science">
        <title>The Physcomitrella genome reveals evolutionary insights into the conquest of land by plants.</title>
        <authorList>
            <person name="Rensing S."/>
            <person name="Lang D."/>
            <person name="Zimmer A."/>
            <person name="Terry A."/>
            <person name="Salamov A."/>
            <person name="Shapiro H."/>
            <person name="Nishiyama T."/>
            <person name="Perroud P.-F."/>
            <person name="Lindquist E."/>
            <person name="Kamisugi Y."/>
            <person name="Tanahashi T."/>
            <person name="Sakakibara K."/>
            <person name="Fujita T."/>
            <person name="Oishi K."/>
            <person name="Shin-I T."/>
            <person name="Kuroki Y."/>
            <person name="Toyoda A."/>
            <person name="Suzuki Y."/>
            <person name="Hashimoto A."/>
            <person name="Yamaguchi K."/>
            <person name="Sugano A."/>
            <person name="Kohara Y."/>
            <person name="Fujiyama A."/>
            <person name="Anterola A."/>
            <person name="Aoki S."/>
            <person name="Ashton N."/>
            <person name="Barbazuk W.B."/>
            <person name="Barker E."/>
            <person name="Bennetzen J."/>
            <person name="Bezanilla M."/>
            <person name="Blankenship R."/>
            <person name="Cho S.H."/>
            <person name="Dutcher S."/>
            <person name="Estelle M."/>
            <person name="Fawcett J.A."/>
            <person name="Gundlach H."/>
            <person name="Hanada K."/>
            <person name="Heyl A."/>
            <person name="Hicks K.A."/>
            <person name="Hugh J."/>
            <person name="Lohr M."/>
            <person name="Mayer K."/>
            <person name="Melkozernov A."/>
            <person name="Murata T."/>
            <person name="Nelson D."/>
            <person name="Pils B."/>
            <person name="Prigge M."/>
            <person name="Reiss B."/>
            <person name="Renner T."/>
            <person name="Rombauts S."/>
            <person name="Rushton P."/>
            <person name="Sanderfoot A."/>
            <person name="Schween G."/>
            <person name="Shiu S.-H."/>
            <person name="Stueber K."/>
            <person name="Theodoulou F.L."/>
            <person name="Tu H."/>
            <person name="Van de Peer Y."/>
            <person name="Verrier P.J."/>
            <person name="Waters E."/>
            <person name="Wood A."/>
            <person name="Yang L."/>
            <person name="Cove D."/>
            <person name="Cuming A."/>
            <person name="Hasebe M."/>
            <person name="Lucas S."/>
            <person name="Mishler D.B."/>
            <person name="Reski R."/>
            <person name="Grigoriev I."/>
            <person name="Quatrano R.S."/>
            <person name="Boore J.L."/>
        </authorList>
    </citation>
    <scope>NUCLEOTIDE SEQUENCE [LARGE SCALE GENOMIC DNA]</scope>
    <source>
        <strain evidence="11 12">cv. Gransden 2004</strain>
    </source>
</reference>
<keyword evidence="4" id="KW-0677">Repeat</keyword>
<keyword evidence="2" id="KW-0433">Leucine-rich repeat</keyword>
<evidence type="ECO:0000256" key="4">
    <source>
        <dbReference type="ARBA" id="ARBA00022737"/>
    </source>
</evidence>
<dbReference type="RefSeq" id="XP_024366907.1">
    <property type="nucleotide sequence ID" value="XM_024511139.2"/>
</dbReference>